<feature type="domain" description="PPM-type phosphatase" evidence="1">
    <location>
        <begin position="11"/>
        <end position="232"/>
    </location>
</feature>
<reference evidence="2 3" key="1">
    <citation type="submission" date="2019-07" db="EMBL/GenBank/DDBJ databases">
        <title>Genomic Encyclopedia of Archaeal and Bacterial Type Strains, Phase II (KMG-II): from individual species to whole genera.</title>
        <authorList>
            <person name="Goeker M."/>
        </authorList>
    </citation>
    <scope>NUCLEOTIDE SEQUENCE [LARGE SCALE GENOMIC DNA]</scope>
    <source>
        <strain evidence="2 3">ATCC BAA-1854</strain>
    </source>
</reference>
<protein>
    <submittedName>
        <fullName evidence="2">Protein phosphatase 2C-like protein</fullName>
    </submittedName>
</protein>
<comment type="caution">
    <text evidence="2">The sequence shown here is derived from an EMBL/GenBank/DDBJ whole genome shotgun (WGS) entry which is preliminary data.</text>
</comment>
<accession>A0A562TT65</accession>
<dbReference type="EMBL" id="VLLI01000012">
    <property type="protein sequence ID" value="TWI96767.1"/>
    <property type="molecule type" value="Genomic_DNA"/>
</dbReference>
<keyword evidence="3" id="KW-1185">Reference proteome</keyword>
<gene>
    <name evidence="2" type="ORF">JN11_03879</name>
</gene>
<dbReference type="RefSeq" id="WP_144915111.1">
    <property type="nucleotide sequence ID" value="NZ_VLLI01000012.1"/>
</dbReference>
<sequence length="254" mass="28003">MIWKVIGQSIIGSSHVQSGKTCEDAFQFQLVDLPEEEQALICFVSDGAGSAVCAAEASQLAVSSSVATLSDWISTGRIVDDAALMELAEIVYDSLKAAAEEKELPLNEFSCTLLGAMILPDKACFLQIGDGAIVRNDGKDYFTHIWWPHNGEYQNTTTFVIDDPNLPNLKTKIVEEQITEVAIFSDGLQMLALNNETESVHQPFFNDLFKVLRMAGNQNHIDILNKRLSDYLSGDAINSRTDDDKTLVLATRLR</sequence>
<dbReference type="AlphaFoldDB" id="A0A562TT65"/>
<evidence type="ECO:0000313" key="2">
    <source>
        <dbReference type="EMBL" id="TWI96767.1"/>
    </source>
</evidence>
<dbReference type="Pfam" id="PF13672">
    <property type="entry name" value="PP2C_2"/>
    <property type="match status" value="1"/>
</dbReference>
<dbReference type="OrthoDB" id="9805674at2"/>
<organism evidence="2 3">
    <name type="scientific">Mucilaginibacter frigoritolerans</name>
    <dbReference type="NCBI Taxonomy" id="652788"/>
    <lineage>
        <taxon>Bacteria</taxon>
        <taxon>Pseudomonadati</taxon>
        <taxon>Bacteroidota</taxon>
        <taxon>Sphingobacteriia</taxon>
        <taxon>Sphingobacteriales</taxon>
        <taxon>Sphingobacteriaceae</taxon>
        <taxon>Mucilaginibacter</taxon>
    </lineage>
</organism>
<dbReference type="InterPro" id="IPR001932">
    <property type="entry name" value="PPM-type_phosphatase-like_dom"/>
</dbReference>
<dbReference type="SUPFAM" id="SSF81606">
    <property type="entry name" value="PP2C-like"/>
    <property type="match status" value="1"/>
</dbReference>
<name>A0A562TT65_9SPHI</name>
<dbReference type="Gene3D" id="3.60.40.10">
    <property type="entry name" value="PPM-type phosphatase domain"/>
    <property type="match status" value="1"/>
</dbReference>
<evidence type="ECO:0000259" key="1">
    <source>
        <dbReference type="Pfam" id="PF13672"/>
    </source>
</evidence>
<dbReference type="InterPro" id="IPR036457">
    <property type="entry name" value="PPM-type-like_dom_sf"/>
</dbReference>
<evidence type="ECO:0000313" key="3">
    <source>
        <dbReference type="Proteomes" id="UP000317010"/>
    </source>
</evidence>
<dbReference type="Proteomes" id="UP000317010">
    <property type="component" value="Unassembled WGS sequence"/>
</dbReference>
<proteinExistence type="predicted"/>